<evidence type="ECO:0000313" key="6">
    <source>
        <dbReference type="Proteomes" id="UP001501126"/>
    </source>
</evidence>
<feature type="domain" description="S-adenosyl-l-methionine hydroxide adenosyltransferase C-terminal" evidence="4">
    <location>
        <begin position="177"/>
        <end position="269"/>
    </location>
</feature>
<evidence type="ECO:0000259" key="4">
    <source>
        <dbReference type="Pfam" id="PF20257"/>
    </source>
</evidence>
<dbReference type="Pfam" id="PF20257">
    <property type="entry name" value="SAM_HAT_C"/>
    <property type="match status" value="1"/>
</dbReference>
<gene>
    <name evidence="5" type="ORF">GCM10009118_30780</name>
</gene>
<accession>A0ABP3Y7R8</accession>
<dbReference type="Pfam" id="PF01887">
    <property type="entry name" value="SAM_HAT_N"/>
    <property type="match status" value="1"/>
</dbReference>
<evidence type="ECO:0000259" key="3">
    <source>
        <dbReference type="Pfam" id="PF01887"/>
    </source>
</evidence>
<keyword evidence="6" id="KW-1185">Reference proteome</keyword>
<protein>
    <submittedName>
        <fullName evidence="5">SAM-dependent chlorinase/fluorinase</fullName>
    </submittedName>
</protein>
<comment type="caution">
    <text evidence="5">The sequence shown here is derived from an EMBL/GenBank/DDBJ whole genome shotgun (WGS) entry which is preliminary data.</text>
</comment>
<evidence type="ECO:0000256" key="1">
    <source>
        <dbReference type="ARBA" id="ARBA00022691"/>
    </source>
</evidence>
<dbReference type="InterPro" id="IPR046469">
    <property type="entry name" value="SAM_HAT_N"/>
</dbReference>
<evidence type="ECO:0000256" key="2">
    <source>
        <dbReference type="ARBA" id="ARBA00024035"/>
    </source>
</evidence>
<dbReference type="Gene3D" id="3.40.50.10790">
    <property type="entry name" value="S-adenosyl-l-methionine hydroxide adenosyltransferase, N-terminal"/>
    <property type="match status" value="1"/>
</dbReference>
<dbReference type="Proteomes" id="UP001501126">
    <property type="component" value="Unassembled WGS sequence"/>
</dbReference>
<dbReference type="InterPro" id="IPR002747">
    <property type="entry name" value="SAM_OH_AdoTrfase"/>
</dbReference>
<dbReference type="Gene3D" id="2.40.30.90">
    <property type="entry name" value="Bacterial fluorinating enzyme like"/>
    <property type="match status" value="1"/>
</dbReference>
<comment type="similarity">
    <text evidence="2">Belongs to the SAM hydrolase / SAM-dependent halogenase family.</text>
</comment>
<dbReference type="RefSeq" id="WP_343789983.1">
    <property type="nucleotide sequence ID" value="NZ_BAAAFH010000022.1"/>
</dbReference>
<keyword evidence="1" id="KW-0949">S-adenosyl-L-methionine</keyword>
<name>A0ABP3Y7R8_9FLAO</name>
<dbReference type="SUPFAM" id="SSF101852">
    <property type="entry name" value="Bacterial fluorinating enzyme, C-terminal domain"/>
    <property type="match status" value="1"/>
</dbReference>
<dbReference type="PANTHER" id="PTHR35092">
    <property type="entry name" value="CHLORINASE MJ1651"/>
    <property type="match status" value="1"/>
</dbReference>
<feature type="domain" description="S-adenosyl-l-methionine hydroxide adenosyltransferase N-terminal" evidence="3">
    <location>
        <begin position="4"/>
        <end position="154"/>
    </location>
</feature>
<reference evidence="6" key="1">
    <citation type="journal article" date="2019" name="Int. J. Syst. Evol. Microbiol.">
        <title>The Global Catalogue of Microorganisms (GCM) 10K type strain sequencing project: providing services to taxonomists for standard genome sequencing and annotation.</title>
        <authorList>
            <consortium name="The Broad Institute Genomics Platform"/>
            <consortium name="The Broad Institute Genome Sequencing Center for Infectious Disease"/>
            <person name="Wu L."/>
            <person name="Ma J."/>
        </authorList>
    </citation>
    <scope>NUCLEOTIDE SEQUENCE [LARGE SCALE GENOMIC DNA]</scope>
    <source>
        <strain evidence="6">JCM 16083</strain>
    </source>
</reference>
<sequence length="286" mass="31651">MSIITLTSDMGLQDYYVGSLKGFILRQYPEARLIDISHSVQPFNILQAAFFLRNCISDFPEGTIHLIAVNSEPVINFGRPEDGKFPSIMKFKGQYFVSTDNGFFSLLLKDAEPEKIYRIDGAVSSPAALRYPAKNILAKAAAQLASGIPADEIGEEVDYFNKAFAVNAVIEENLLKGTVIHIDHYGNAITNITEDLFKRVGNDEPFTIYFRRKEYYIDEISHAYGDVPEGEKLALFNSGGYLEIAINKGVSGNGGGANSLFGLHINDIVRIEFSPRGSRSTLESLF</sequence>
<organism evidence="5 6">
    <name type="scientific">Wandonia haliotis</name>
    <dbReference type="NCBI Taxonomy" id="574963"/>
    <lineage>
        <taxon>Bacteria</taxon>
        <taxon>Pseudomonadati</taxon>
        <taxon>Bacteroidota</taxon>
        <taxon>Flavobacteriia</taxon>
        <taxon>Flavobacteriales</taxon>
        <taxon>Crocinitomicaceae</taxon>
        <taxon>Wandonia</taxon>
    </lineage>
</organism>
<dbReference type="InterPro" id="IPR046470">
    <property type="entry name" value="SAM_HAT_C"/>
</dbReference>
<dbReference type="PANTHER" id="PTHR35092:SF1">
    <property type="entry name" value="CHLORINASE MJ1651"/>
    <property type="match status" value="1"/>
</dbReference>
<dbReference type="PIRSF" id="PIRSF006779">
    <property type="entry name" value="UCP006779"/>
    <property type="match status" value="1"/>
</dbReference>
<dbReference type="SUPFAM" id="SSF102522">
    <property type="entry name" value="Bacterial fluorinating enzyme, N-terminal domain"/>
    <property type="match status" value="1"/>
</dbReference>
<evidence type="ECO:0000313" key="5">
    <source>
        <dbReference type="EMBL" id="GAA0876668.1"/>
    </source>
</evidence>
<dbReference type="InterPro" id="IPR023227">
    <property type="entry name" value="SAM_OH_AdoTrfase_C_sf"/>
</dbReference>
<proteinExistence type="inferred from homology"/>
<dbReference type="InterPro" id="IPR023228">
    <property type="entry name" value="SAM_OH_AdoTrfase_N_sf"/>
</dbReference>
<dbReference type="EMBL" id="BAAAFH010000022">
    <property type="protein sequence ID" value="GAA0876668.1"/>
    <property type="molecule type" value="Genomic_DNA"/>
</dbReference>